<sequence length="100" mass="11499">MSKKKTPKARPKLPRTLPFRATRPSWRPPRLRKRVRGVYRKEWCQCRSEALMDHGAKERHIHRPIRGPGESMGRSPSRALLIQGGIIDAAVQRAAQPENK</sequence>
<keyword evidence="3" id="KW-1185">Reference proteome</keyword>
<dbReference type="HOGENOM" id="CLU_2311297_0_0_1"/>
<protein>
    <submittedName>
        <fullName evidence="2">Uncharacterized protein</fullName>
    </submittedName>
</protein>
<evidence type="ECO:0000256" key="1">
    <source>
        <dbReference type="SAM" id="MobiDB-lite"/>
    </source>
</evidence>
<reference evidence="3" key="1">
    <citation type="journal article" date="2007" name="Nature">
        <title>The grapevine genome sequence suggests ancestral hexaploidization in major angiosperm phyla.</title>
        <authorList>
            <consortium name="The French-Italian Public Consortium for Grapevine Genome Characterization."/>
            <person name="Jaillon O."/>
            <person name="Aury J.-M."/>
            <person name="Noel B."/>
            <person name="Policriti A."/>
            <person name="Clepet C."/>
            <person name="Casagrande A."/>
            <person name="Choisne N."/>
            <person name="Aubourg S."/>
            <person name="Vitulo N."/>
            <person name="Jubin C."/>
            <person name="Vezzi A."/>
            <person name="Legeai F."/>
            <person name="Hugueney P."/>
            <person name="Dasilva C."/>
            <person name="Horner D."/>
            <person name="Mica E."/>
            <person name="Jublot D."/>
            <person name="Poulain J."/>
            <person name="Bruyere C."/>
            <person name="Billault A."/>
            <person name="Segurens B."/>
            <person name="Gouyvenoux M."/>
            <person name="Ugarte E."/>
            <person name="Cattonaro F."/>
            <person name="Anthouard V."/>
            <person name="Vico V."/>
            <person name="Del Fabbro C."/>
            <person name="Alaux M."/>
            <person name="Di Gaspero G."/>
            <person name="Dumas V."/>
            <person name="Felice N."/>
            <person name="Paillard S."/>
            <person name="Juman I."/>
            <person name="Moroldo M."/>
            <person name="Scalabrin S."/>
            <person name="Canaguier A."/>
            <person name="Le Clainche I."/>
            <person name="Malacrida G."/>
            <person name="Durand E."/>
            <person name="Pesole G."/>
            <person name="Laucou V."/>
            <person name="Chatelet P."/>
            <person name="Merdinoglu D."/>
            <person name="Delledonne M."/>
            <person name="Pezzotti M."/>
            <person name="Lecharny A."/>
            <person name="Scarpelli C."/>
            <person name="Artiguenave F."/>
            <person name="Pe M.E."/>
            <person name="Valle G."/>
            <person name="Morgante M."/>
            <person name="Caboche M."/>
            <person name="Adam-Blondon A.-F."/>
            <person name="Weissenbach J."/>
            <person name="Quetier F."/>
            <person name="Wincker P."/>
        </authorList>
    </citation>
    <scope>NUCLEOTIDE SEQUENCE [LARGE SCALE GENOMIC DNA]</scope>
    <source>
        <strain evidence="3">cv. Pinot noir / PN40024</strain>
    </source>
</reference>
<dbReference type="EMBL" id="FN595235">
    <property type="protein sequence ID" value="CBI22020.3"/>
    <property type="molecule type" value="Genomic_DNA"/>
</dbReference>
<feature type="compositionally biased region" description="Basic residues" evidence="1">
    <location>
        <begin position="1"/>
        <end position="13"/>
    </location>
</feature>
<dbReference type="InParanoid" id="E0CTV4"/>
<evidence type="ECO:0000313" key="2">
    <source>
        <dbReference type="EMBL" id="CBI22020.3"/>
    </source>
</evidence>
<dbReference type="Proteomes" id="UP000009183">
    <property type="component" value="Chromosome 12"/>
</dbReference>
<evidence type="ECO:0000313" key="3">
    <source>
        <dbReference type="Proteomes" id="UP000009183"/>
    </source>
</evidence>
<proteinExistence type="predicted"/>
<feature type="region of interest" description="Disordered" evidence="1">
    <location>
        <begin position="55"/>
        <end position="76"/>
    </location>
</feature>
<name>E0CTV4_VITVI</name>
<organism evidence="2 3">
    <name type="scientific">Vitis vinifera</name>
    <name type="common">Grape</name>
    <dbReference type="NCBI Taxonomy" id="29760"/>
    <lineage>
        <taxon>Eukaryota</taxon>
        <taxon>Viridiplantae</taxon>
        <taxon>Streptophyta</taxon>
        <taxon>Embryophyta</taxon>
        <taxon>Tracheophyta</taxon>
        <taxon>Spermatophyta</taxon>
        <taxon>Magnoliopsida</taxon>
        <taxon>eudicotyledons</taxon>
        <taxon>Gunneridae</taxon>
        <taxon>Pentapetalae</taxon>
        <taxon>rosids</taxon>
        <taxon>Vitales</taxon>
        <taxon>Vitaceae</taxon>
        <taxon>Viteae</taxon>
        <taxon>Vitis</taxon>
    </lineage>
</organism>
<accession>E0CTV4</accession>
<gene>
    <name evidence="2" type="ordered locus">VIT_12s0028g01700</name>
</gene>
<dbReference type="PaxDb" id="29760-VIT_12s0028g01700.t01"/>
<feature type="region of interest" description="Disordered" evidence="1">
    <location>
        <begin position="1"/>
        <end position="28"/>
    </location>
</feature>
<dbReference type="AlphaFoldDB" id="E0CTV4"/>